<evidence type="ECO:0000259" key="15">
    <source>
        <dbReference type="PROSITE" id="PS50109"/>
    </source>
</evidence>
<keyword evidence="21" id="KW-1185">Reference proteome</keyword>
<dbReference type="PRINTS" id="PR00344">
    <property type="entry name" value="BCTRLSENSOR"/>
</dbReference>
<dbReference type="InterPro" id="IPR036890">
    <property type="entry name" value="HATPase_C_sf"/>
</dbReference>
<dbReference type="InterPro" id="IPR000014">
    <property type="entry name" value="PAS"/>
</dbReference>
<dbReference type="EC" id="2.7.13.3" evidence="3"/>
<organism evidence="20 21">
    <name type="scientific">Iodobacter violaceini</name>
    <dbReference type="NCBI Taxonomy" id="3044271"/>
    <lineage>
        <taxon>Bacteria</taxon>
        <taxon>Pseudomonadati</taxon>
        <taxon>Pseudomonadota</taxon>
        <taxon>Betaproteobacteria</taxon>
        <taxon>Neisseriales</taxon>
        <taxon>Chitinibacteraceae</taxon>
        <taxon>Iodobacter</taxon>
    </lineage>
</organism>
<evidence type="ECO:0000259" key="19">
    <source>
        <dbReference type="PROSITE" id="PS50894"/>
    </source>
</evidence>
<dbReference type="EMBL" id="JAAOLX010000002">
    <property type="protein sequence ID" value="NHQ85649.1"/>
    <property type="molecule type" value="Genomic_DNA"/>
</dbReference>
<dbReference type="SUPFAM" id="SSF52172">
    <property type="entry name" value="CheY-like"/>
    <property type="match status" value="2"/>
</dbReference>
<keyword evidence="10" id="KW-0902">Two-component regulatory system</keyword>
<feature type="transmembrane region" description="Helical" evidence="14">
    <location>
        <begin position="29"/>
        <end position="47"/>
    </location>
</feature>
<dbReference type="InterPro" id="IPR035965">
    <property type="entry name" value="PAS-like_dom_sf"/>
</dbReference>
<dbReference type="NCBIfam" id="TIGR00229">
    <property type="entry name" value="sensory_box"/>
    <property type="match status" value="1"/>
</dbReference>
<evidence type="ECO:0000256" key="1">
    <source>
        <dbReference type="ARBA" id="ARBA00000085"/>
    </source>
</evidence>
<feature type="modified residue" description="4-aspartylphosphate" evidence="13">
    <location>
        <position position="709"/>
    </location>
</feature>
<evidence type="ECO:0000256" key="12">
    <source>
        <dbReference type="PROSITE-ProRule" id="PRU00110"/>
    </source>
</evidence>
<keyword evidence="5 13" id="KW-0597">Phosphoprotein</keyword>
<evidence type="ECO:0000256" key="10">
    <source>
        <dbReference type="ARBA" id="ARBA00023012"/>
    </source>
</evidence>
<dbReference type="InterPro" id="IPR036641">
    <property type="entry name" value="HPT_dom_sf"/>
</dbReference>
<evidence type="ECO:0000313" key="21">
    <source>
        <dbReference type="Proteomes" id="UP000712570"/>
    </source>
</evidence>
<evidence type="ECO:0000313" key="20">
    <source>
        <dbReference type="EMBL" id="NHQ85649.1"/>
    </source>
</evidence>
<dbReference type="InterPro" id="IPR003594">
    <property type="entry name" value="HATPase_dom"/>
</dbReference>
<dbReference type="Proteomes" id="UP000712570">
    <property type="component" value="Unassembled WGS sequence"/>
</dbReference>
<dbReference type="PROSITE" id="PS50894">
    <property type="entry name" value="HPT"/>
    <property type="match status" value="1"/>
</dbReference>
<dbReference type="InterPro" id="IPR001789">
    <property type="entry name" value="Sig_transdc_resp-reg_receiver"/>
</dbReference>
<evidence type="ECO:0000256" key="14">
    <source>
        <dbReference type="SAM" id="Phobius"/>
    </source>
</evidence>
<protein>
    <recommendedName>
        <fullName evidence="3">histidine kinase</fullName>
        <ecNumber evidence="3">2.7.13.3</ecNumber>
    </recommendedName>
</protein>
<name>A0ABX0KUB4_9NEIS</name>
<evidence type="ECO:0000259" key="18">
    <source>
        <dbReference type="PROSITE" id="PS50113"/>
    </source>
</evidence>
<evidence type="ECO:0000256" key="7">
    <source>
        <dbReference type="ARBA" id="ARBA00022741"/>
    </source>
</evidence>
<feature type="domain" description="Response regulatory" evidence="16">
    <location>
        <begin position="654"/>
        <end position="779"/>
    </location>
</feature>
<evidence type="ECO:0000256" key="4">
    <source>
        <dbReference type="ARBA" id="ARBA00022475"/>
    </source>
</evidence>
<keyword evidence="11 14" id="KW-0472">Membrane</keyword>
<gene>
    <name evidence="20" type="ORF">HA050_05890</name>
</gene>
<evidence type="ECO:0000256" key="2">
    <source>
        <dbReference type="ARBA" id="ARBA00004651"/>
    </source>
</evidence>
<feature type="transmembrane region" description="Helical" evidence="14">
    <location>
        <begin position="190"/>
        <end position="212"/>
    </location>
</feature>
<dbReference type="Gene3D" id="1.20.120.160">
    <property type="entry name" value="HPT domain"/>
    <property type="match status" value="1"/>
</dbReference>
<keyword evidence="9 14" id="KW-1133">Transmembrane helix</keyword>
<dbReference type="Pfam" id="PF13426">
    <property type="entry name" value="PAS_9"/>
    <property type="match status" value="1"/>
</dbReference>
<evidence type="ECO:0000256" key="6">
    <source>
        <dbReference type="ARBA" id="ARBA00022692"/>
    </source>
</evidence>
<dbReference type="PROSITE" id="PS50113">
    <property type="entry name" value="PAC"/>
    <property type="match status" value="1"/>
</dbReference>
<evidence type="ECO:0000256" key="8">
    <source>
        <dbReference type="ARBA" id="ARBA00022840"/>
    </source>
</evidence>
<feature type="domain" description="PAC" evidence="18">
    <location>
        <begin position="342"/>
        <end position="394"/>
    </location>
</feature>
<comment type="catalytic activity">
    <reaction evidence="1">
        <text>ATP + protein L-histidine = ADP + protein N-phospho-L-histidine.</text>
        <dbReference type="EC" id="2.7.13.3"/>
    </reaction>
</comment>
<dbReference type="PROSITE" id="PS50112">
    <property type="entry name" value="PAS"/>
    <property type="match status" value="1"/>
</dbReference>
<keyword evidence="6 14" id="KW-0812">Transmembrane</keyword>
<dbReference type="SUPFAM" id="SSF55785">
    <property type="entry name" value="PYP-like sensor domain (PAS domain)"/>
    <property type="match status" value="1"/>
</dbReference>
<comment type="subcellular location">
    <subcellularLocation>
        <location evidence="2">Cell membrane</location>
        <topology evidence="2">Multi-pass membrane protein</topology>
    </subcellularLocation>
</comment>
<dbReference type="Pfam" id="PF01627">
    <property type="entry name" value="Hpt"/>
    <property type="match status" value="1"/>
</dbReference>
<reference evidence="20 21" key="1">
    <citation type="submission" date="2020-03" db="EMBL/GenBank/DDBJ databases">
        <title>Draft genome sequence of environmentally isolated violet-colored cultures.</title>
        <authorList>
            <person name="Wilson H.S."/>
        </authorList>
    </citation>
    <scope>NUCLEOTIDE SEQUENCE [LARGE SCALE GENOMIC DNA]</scope>
    <source>
        <strain evidence="20 21">HSC-16F04</strain>
    </source>
</reference>
<dbReference type="SUPFAM" id="SSF55874">
    <property type="entry name" value="ATPase domain of HSP90 chaperone/DNA topoisomerase II/histidine kinase"/>
    <property type="match status" value="1"/>
</dbReference>
<dbReference type="SMART" id="SM00448">
    <property type="entry name" value="REC"/>
    <property type="match status" value="2"/>
</dbReference>
<accession>A0ABX0KUB4</accession>
<dbReference type="Gene3D" id="3.30.450.20">
    <property type="entry name" value="PAS domain"/>
    <property type="match status" value="1"/>
</dbReference>
<evidence type="ECO:0000256" key="13">
    <source>
        <dbReference type="PROSITE-ProRule" id="PRU00169"/>
    </source>
</evidence>
<dbReference type="InterPro" id="IPR005467">
    <property type="entry name" value="His_kinase_dom"/>
</dbReference>
<proteinExistence type="predicted"/>
<feature type="modified residue" description="4-aspartylphosphate" evidence="13">
    <location>
        <position position="854"/>
    </location>
</feature>
<dbReference type="Gene3D" id="3.40.50.2300">
    <property type="match status" value="2"/>
</dbReference>
<dbReference type="InterPro" id="IPR003661">
    <property type="entry name" value="HisK_dim/P_dom"/>
</dbReference>
<dbReference type="InterPro" id="IPR004358">
    <property type="entry name" value="Sig_transdc_His_kin-like_C"/>
</dbReference>
<dbReference type="InterPro" id="IPR008207">
    <property type="entry name" value="Sig_transdc_His_kin_Hpt_dom"/>
</dbReference>
<dbReference type="InterPro" id="IPR036097">
    <property type="entry name" value="HisK_dim/P_sf"/>
</dbReference>
<evidence type="ECO:0000259" key="16">
    <source>
        <dbReference type="PROSITE" id="PS50110"/>
    </source>
</evidence>
<evidence type="ECO:0000256" key="5">
    <source>
        <dbReference type="ARBA" id="ARBA00022553"/>
    </source>
</evidence>
<keyword evidence="7" id="KW-0547">Nucleotide-binding</keyword>
<comment type="caution">
    <text evidence="20">The sequence shown here is derived from an EMBL/GenBank/DDBJ whole genome shotgun (WGS) entry which is preliminary data.</text>
</comment>
<dbReference type="PROSITE" id="PS50110">
    <property type="entry name" value="RESPONSE_REGULATORY"/>
    <property type="match status" value="2"/>
</dbReference>
<evidence type="ECO:0000256" key="3">
    <source>
        <dbReference type="ARBA" id="ARBA00012438"/>
    </source>
</evidence>
<dbReference type="InterPro" id="IPR001610">
    <property type="entry name" value="PAC"/>
</dbReference>
<dbReference type="InterPro" id="IPR011006">
    <property type="entry name" value="CheY-like_superfamily"/>
</dbReference>
<sequence>MDAPLIPSSSHTWWHAIYRALPRSLSRQIMLLTSICLVVSLLGYGAYTASRQTHLLRTTVMNNMAALAQNLATVDAQFLLVEDWVSIEAISMQTATTPGIFLVQVSNPEGKLLSEVVFEHGRSVPYFGHERLHPPRQVRPFTQSEEVNTALSLHRLASKQTMSAWHPVMAGSHVGWVRVSYSTDGLNQQVIAIWTQALLIIALAITVTLVLLKCLLGPPIRALQQATRFATGLDHALGAKFQVSGESSEIQALGEALNHVSARLLTQNSELNHQKFALDQHAIVSITDLNGLIVYANDLFCEISVYSREELLGQSHRILNSEFHPPAFFASLWSAISRGQVWHGEIKNKNKLGQFYWVNATIVPLMGINAVAEQYISICTDITEIKNYELSLQAAKARAEAATVAKSQFLANMSHEIRTPMNAILGMLKLLQNTELSDRQLDYTTKTEGAAQSLLGLLNDILDFSKMEAGKMELDPQPFRLDRLLRDLSVILSANTGAKPIEVLFDIDSSMPKALVGDVLRLRQILINLAGNAIKFTETGEVIIQIKLLGQIEDQISLRISVKDSGIGITAENQRHIFEGFTQAESSTTRRFGGTGLGLSISRRLVEMMGGSLMLESEAGKGSTFYFEIILPAVDALAEEADRSSFVGGLNHLHVLVVDDNETACGLMVDMARSWGWQVDVARSGQEAIAKVEACQTLAQGGYQAIFVDWHMPDMDGWETILRIRKILLTTDTPVIVMVTTHGRELLAQRSSEEQAALNSFLVKPVTASMLFDAVADARAGLGNLRNRPRLPGIKPCRLIGLHLLVVEDNLMNQQVAQELLSAEGAHVELAANGKAGIDAIVQAARPFDAVLMDVQMPVMDGYTATHIIRHGLGMATLPVIAMTANAMDSDREACLAAGMNDHIGKPFDLMHLIQIVQSQVRQTRHQPVLCSEVISVPDDAKFPAKDELDLTGALERLGNNSGLYGRVLQSFLSEVSEVPDQLDAFLRAGKREEARRLMHTLKGLAATAGAGYLAAVAQQTEDELKTATAEHDALCEALRDAVLSSIRLIEPLALSYTQAMPAEGVPDTSQLLADIKELHSLLKGSDLLAFDVHARLQKKYARTADPELKALYEAMGAFDFMRGQKQCETLLEKYGEFQ</sequence>
<dbReference type="CDD" id="cd17546">
    <property type="entry name" value="REC_hyHK_CKI1_RcsC-like"/>
    <property type="match status" value="2"/>
</dbReference>
<dbReference type="InterPro" id="IPR000700">
    <property type="entry name" value="PAS-assoc_C"/>
</dbReference>
<dbReference type="Gene3D" id="1.10.287.130">
    <property type="match status" value="1"/>
</dbReference>
<dbReference type="CDD" id="cd00082">
    <property type="entry name" value="HisKA"/>
    <property type="match status" value="1"/>
</dbReference>
<keyword evidence="8" id="KW-0067">ATP-binding</keyword>
<feature type="domain" description="Histidine kinase" evidence="15">
    <location>
        <begin position="412"/>
        <end position="633"/>
    </location>
</feature>
<evidence type="ECO:0000256" key="9">
    <source>
        <dbReference type="ARBA" id="ARBA00022989"/>
    </source>
</evidence>
<feature type="domain" description="PAS" evidence="17">
    <location>
        <begin position="284"/>
        <end position="325"/>
    </location>
</feature>
<dbReference type="CDD" id="cd00130">
    <property type="entry name" value="PAS"/>
    <property type="match status" value="1"/>
</dbReference>
<dbReference type="SUPFAM" id="SSF47384">
    <property type="entry name" value="Homodimeric domain of signal transducing histidine kinase"/>
    <property type="match status" value="1"/>
</dbReference>
<dbReference type="CDD" id="cd16922">
    <property type="entry name" value="HATPase_EvgS-ArcB-TorS-like"/>
    <property type="match status" value="1"/>
</dbReference>
<dbReference type="RefSeq" id="WP_166823292.1">
    <property type="nucleotide sequence ID" value="NZ_JAAOLX010000002.1"/>
</dbReference>
<evidence type="ECO:0000256" key="11">
    <source>
        <dbReference type="ARBA" id="ARBA00023136"/>
    </source>
</evidence>
<dbReference type="PANTHER" id="PTHR45339">
    <property type="entry name" value="HYBRID SIGNAL TRANSDUCTION HISTIDINE KINASE J"/>
    <property type="match status" value="1"/>
</dbReference>
<dbReference type="Pfam" id="PF00072">
    <property type="entry name" value="Response_reg"/>
    <property type="match status" value="2"/>
</dbReference>
<dbReference type="SMART" id="SM00086">
    <property type="entry name" value="PAC"/>
    <property type="match status" value="1"/>
</dbReference>
<dbReference type="Pfam" id="PF00512">
    <property type="entry name" value="HisKA"/>
    <property type="match status" value="1"/>
</dbReference>
<dbReference type="Pfam" id="PF02518">
    <property type="entry name" value="HATPase_c"/>
    <property type="match status" value="1"/>
</dbReference>
<dbReference type="SMART" id="SM00091">
    <property type="entry name" value="PAS"/>
    <property type="match status" value="1"/>
</dbReference>
<dbReference type="Gene3D" id="3.30.565.10">
    <property type="entry name" value="Histidine kinase-like ATPase, C-terminal domain"/>
    <property type="match status" value="1"/>
</dbReference>
<feature type="modified residue" description="Phosphohistidine" evidence="12">
    <location>
        <position position="1000"/>
    </location>
</feature>
<feature type="domain" description="HPt" evidence="19">
    <location>
        <begin position="961"/>
        <end position="1057"/>
    </location>
</feature>
<feature type="domain" description="Response regulatory" evidence="16">
    <location>
        <begin position="803"/>
        <end position="921"/>
    </location>
</feature>
<dbReference type="SMART" id="SM00388">
    <property type="entry name" value="HisKA"/>
    <property type="match status" value="1"/>
</dbReference>
<dbReference type="SUPFAM" id="SSF47226">
    <property type="entry name" value="Histidine-containing phosphotransfer domain, HPT domain"/>
    <property type="match status" value="1"/>
</dbReference>
<dbReference type="PANTHER" id="PTHR45339:SF1">
    <property type="entry name" value="HYBRID SIGNAL TRANSDUCTION HISTIDINE KINASE J"/>
    <property type="match status" value="1"/>
</dbReference>
<dbReference type="PROSITE" id="PS50109">
    <property type="entry name" value="HIS_KIN"/>
    <property type="match status" value="1"/>
</dbReference>
<keyword evidence="4" id="KW-1003">Cell membrane</keyword>
<dbReference type="SMART" id="SM00387">
    <property type="entry name" value="HATPase_c"/>
    <property type="match status" value="1"/>
</dbReference>
<evidence type="ECO:0000259" key="17">
    <source>
        <dbReference type="PROSITE" id="PS50112"/>
    </source>
</evidence>